<dbReference type="Proteomes" id="UP001341135">
    <property type="component" value="Chromosome"/>
</dbReference>
<keyword evidence="3 9" id="KW-0645">Protease</keyword>
<feature type="propeptide" id="PRO_5044933689" description="Removed in mature form; by autocatalysis" evidence="9">
    <location>
        <begin position="1"/>
        <end position="9"/>
    </location>
</feature>
<comment type="caution">
    <text evidence="9">Lacks conserved residue(s) required for the propagation of feature annotation.</text>
</comment>
<dbReference type="Pfam" id="PF00227">
    <property type="entry name" value="Proteasome"/>
    <property type="match status" value="1"/>
</dbReference>
<comment type="subcellular location">
    <subcellularLocation>
        <location evidence="9">Cytoplasm</location>
    </subcellularLocation>
</comment>
<evidence type="ECO:0000256" key="7">
    <source>
        <dbReference type="ARBA" id="ARBA00022942"/>
    </source>
</evidence>
<dbReference type="Gene3D" id="3.60.20.10">
    <property type="entry name" value="Glutamine Phosphoribosylpyrophosphate, subunit 1, domain 1"/>
    <property type="match status" value="1"/>
</dbReference>
<comment type="activity regulation">
    <text evidence="9">The formation of the proteasomal ATPase PAN-20S proteasome complex, via the docking of the C-termini of PAN into the intersubunit pockets in the alpha-rings, triggers opening of the gate for substrate entry. Interconversion between the open-gate and close-gate conformations leads to a dynamic regulation of the 20S proteasome proteolysis activity.</text>
</comment>
<dbReference type="GeneID" id="89288199"/>
<dbReference type="PRINTS" id="PR00141">
    <property type="entry name" value="PROTEASOME"/>
</dbReference>
<evidence type="ECO:0000256" key="1">
    <source>
        <dbReference type="ARBA" id="ARBA00001198"/>
    </source>
</evidence>
<dbReference type="GO" id="GO:0000502">
    <property type="term" value="C:proteasome complex"/>
    <property type="evidence" value="ECO:0007669"/>
    <property type="project" value="UniProtKB-KW"/>
</dbReference>
<dbReference type="EMBL" id="AP028907">
    <property type="protein sequence ID" value="BES80609.1"/>
    <property type="molecule type" value="Genomic_DNA"/>
</dbReference>
<keyword evidence="2 9" id="KW-0963">Cytoplasm</keyword>
<evidence type="ECO:0000256" key="5">
    <source>
        <dbReference type="ARBA" id="ARBA00022801"/>
    </source>
</evidence>
<comment type="similarity">
    <text evidence="9">Belongs to the peptidase T1B family.</text>
</comment>
<evidence type="ECO:0000256" key="6">
    <source>
        <dbReference type="ARBA" id="ARBA00022813"/>
    </source>
</evidence>
<dbReference type="InterPro" id="IPR019983">
    <property type="entry name" value="Pept_T1A_Psome_bsu_arc"/>
</dbReference>
<keyword evidence="5 9" id="KW-0378">Hydrolase</keyword>
<organism evidence="10 11">
    <name type="scientific">Pyrodictium abyssi</name>
    <dbReference type="NCBI Taxonomy" id="54256"/>
    <lineage>
        <taxon>Archaea</taxon>
        <taxon>Thermoproteota</taxon>
        <taxon>Thermoprotei</taxon>
        <taxon>Desulfurococcales</taxon>
        <taxon>Pyrodictiaceae</taxon>
        <taxon>Pyrodictium</taxon>
    </lineage>
</organism>
<dbReference type="NCBIfam" id="TIGR03634">
    <property type="entry name" value="arc_protsome_B"/>
    <property type="match status" value="1"/>
</dbReference>
<dbReference type="InterPro" id="IPR016050">
    <property type="entry name" value="Proteasome_bsu_CS"/>
</dbReference>
<accession>A0ABM8ISR0</accession>
<dbReference type="InterPro" id="IPR023333">
    <property type="entry name" value="Proteasome_suB-type"/>
</dbReference>
<dbReference type="PROSITE" id="PS00854">
    <property type="entry name" value="PROTEASOME_BETA_1"/>
    <property type="match status" value="1"/>
</dbReference>
<evidence type="ECO:0000256" key="4">
    <source>
        <dbReference type="ARBA" id="ARBA00022698"/>
    </source>
</evidence>
<keyword evidence="8 9" id="KW-0865">Zymogen</keyword>
<dbReference type="PANTHER" id="PTHR32194">
    <property type="entry name" value="METALLOPROTEASE TLDD"/>
    <property type="match status" value="1"/>
</dbReference>
<dbReference type="HAMAP" id="MF_02113_A">
    <property type="entry name" value="Proteasome_B_A"/>
    <property type="match status" value="1"/>
</dbReference>
<keyword evidence="7 9" id="KW-0647">Proteasome</keyword>
<comment type="function">
    <text evidence="9">Component of the proteasome core, a large protease complex with broad specificity involved in protein degradation.</text>
</comment>
<evidence type="ECO:0000256" key="3">
    <source>
        <dbReference type="ARBA" id="ARBA00022670"/>
    </source>
</evidence>
<keyword evidence="4 9" id="KW-0888">Threonine protease</keyword>
<name>A0ABM8ISR0_9CREN</name>
<evidence type="ECO:0000313" key="11">
    <source>
        <dbReference type="Proteomes" id="UP001341135"/>
    </source>
</evidence>
<sequence>MSYHEYGIGATAIGIRGEGFVVLAAEKRVSYGGFVVSKSGKKVYKITDYLGIAMAGLFADMQAISKILKAEMEYHSLMMGRRMSVRAAAKLLANILYANKYFPLLSETLIGGIEPDGVARLYVMDPVGSLIEDDYAAIGSGAPIAIGILENGYSKDIDVESARKLAIAAIRAAIERDAISGDGIDLLVIRRIDDRVEAKEESIRL</sequence>
<dbReference type="InterPro" id="IPR001353">
    <property type="entry name" value="Proteasome_sua/b"/>
</dbReference>
<dbReference type="PROSITE" id="PS51476">
    <property type="entry name" value="PROTEASOME_BETA_2"/>
    <property type="match status" value="1"/>
</dbReference>
<evidence type="ECO:0000313" key="10">
    <source>
        <dbReference type="EMBL" id="BES80609.1"/>
    </source>
</evidence>
<dbReference type="InterPro" id="IPR029055">
    <property type="entry name" value="Ntn_hydrolases_N"/>
</dbReference>
<gene>
    <name evidence="10" type="primary">psmB_2</name>
    <name evidence="9" type="synonym">psmB</name>
    <name evidence="10" type="ORF">PABY_01760</name>
</gene>
<comment type="subunit">
    <text evidence="9">The 20S proteasome core is composed of 14 alpha and 14 beta subunits that assemble into four stacked heptameric rings, resulting in a barrel-shaped structure. The two inner rings, each composed of seven catalytic beta subunits, are sandwiched by two outer rings, each composed of seven alpha subunits. The catalytic chamber with the active sites is on the inside of the barrel. Has a gated structure, the ends of the cylinder being occluded by the N-termini of the alpha-subunits. Is capped at one or both ends by the proteasome regulatory ATPase, PAN.</text>
</comment>
<dbReference type="PANTHER" id="PTHR32194:SF0">
    <property type="entry name" value="ATP-DEPENDENT PROTEASE SUBUNIT HSLV"/>
    <property type="match status" value="1"/>
</dbReference>
<dbReference type="InterPro" id="IPR000243">
    <property type="entry name" value="Pept_T1A_subB"/>
</dbReference>
<reference evidence="10 11" key="1">
    <citation type="submission" date="2023-09" db="EMBL/GenBank/DDBJ databases">
        <title>Pyrofollis japonicus gen. nov. sp. nov., a novel member of the family Pyrodictiaceae isolated from the Iheya North hydrothermal field.</title>
        <authorList>
            <person name="Miyazaki U."/>
            <person name="Sanari M."/>
            <person name="Tame A."/>
            <person name="Kitajima M."/>
            <person name="Okamoto A."/>
            <person name="Sawayama S."/>
            <person name="Miyazaki J."/>
            <person name="Takai K."/>
            <person name="Nakagawa S."/>
        </authorList>
    </citation>
    <scope>NUCLEOTIDE SEQUENCE [LARGE SCALE GENOMIC DNA]</scope>
    <source>
        <strain evidence="10 11">AV2</strain>
    </source>
</reference>
<proteinExistence type="inferred from homology"/>
<feature type="chain" id="PRO_5044933688" description="Proteasome subunit beta" evidence="9">
    <location>
        <begin position="10"/>
        <end position="205"/>
    </location>
</feature>
<comment type="catalytic activity">
    <reaction evidence="1 9">
        <text>Cleavage of peptide bonds with very broad specificity.</text>
        <dbReference type="EC" id="3.4.25.1"/>
    </reaction>
</comment>
<dbReference type="RefSeq" id="WP_338251005.1">
    <property type="nucleotide sequence ID" value="NZ_AP028907.1"/>
</dbReference>
<protein>
    <recommendedName>
        <fullName evidence="9">Proteasome subunit beta</fullName>
        <ecNumber evidence="9">3.4.25.1</ecNumber>
    </recommendedName>
    <alternativeName>
        <fullName evidence="9">20S proteasome beta subunit</fullName>
    </alternativeName>
    <alternativeName>
        <fullName evidence="9">Proteasome core protein PsmB</fullName>
    </alternativeName>
</protein>
<keyword evidence="6 9" id="KW-0068">Autocatalytic cleavage</keyword>
<evidence type="ECO:0000256" key="2">
    <source>
        <dbReference type="ARBA" id="ARBA00022490"/>
    </source>
</evidence>
<keyword evidence="11" id="KW-1185">Reference proteome</keyword>
<dbReference type="SUPFAM" id="SSF56235">
    <property type="entry name" value="N-terminal nucleophile aminohydrolases (Ntn hydrolases)"/>
    <property type="match status" value="1"/>
</dbReference>
<evidence type="ECO:0000256" key="8">
    <source>
        <dbReference type="ARBA" id="ARBA00023145"/>
    </source>
</evidence>
<dbReference type="EC" id="3.4.25.1" evidence="9"/>
<evidence type="ECO:0000256" key="9">
    <source>
        <dbReference type="HAMAP-Rule" id="MF_02113"/>
    </source>
</evidence>